<comment type="caution">
    <text evidence="1">The sequence shown here is derived from an EMBL/GenBank/DDBJ whole genome shotgun (WGS) entry which is preliminary data.</text>
</comment>
<evidence type="ECO:0000313" key="1">
    <source>
        <dbReference type="EMBL" id="MEK7949983.1"/>
    </source>
</evidence>
<gene>
    <name evidence="1" type="ORF">WKV53_05735</name>
</gene>
<dbReference type="RefSeq" id="WP_341403398.1">
    <property type="nucleotide sequence ID" value="NZ_JBBUKT010000002.1"/>
</dbReference>
<dbReference type="EMBL" id="JBBUKT010000002">
    <property type="protein sequence ID" value="MEK7949983.1"/>
    <property type="molecule type" value="Genomic_DNA"/>
</dbReference>
<protein>
    <submittedName>
        <fullName evidence="1">Uncharacterized protein</fullName>
    </submittedName>
</protein>
<accession>A0ABU9AR16</accession>
<proteinExistence type="predicted"/>
<name>A0ABU9AR16_9BACT</name>
<organism evidence="1 2">
    <name type="scientific">Luteolibacter soli</name>
    <dbReference type="NCBI Taxonomy" id="3135280"/>
    <lineage>
        <taxon>Bacteria</taxon>
        <taxon>Pseudomonadati</taxon>
        <taxon>Verrucomicrobiota</taxon>
        <taxon>Verrucomicrobiia</taxon>
        <taxon>Verrucomicrobiales</taxon>
        <taxon>Verrucomicrobiaceae</taxon>
        <taxon>Luteolibacter</taxon>
    </lineage>
</organism>
<keyword evidence="2" id="KW-1185">Reference proteome</keyword>
<evidence type="ECO:0000313" key="2">
    <source>
        <dbReference type="Proteomes" id="UP001371305"/>
    </source>
</evidence>
<sequence length="169" mass="18562">MALCLGGFQPLGAAPQMTVTTGIVDAVKKALNEPKQVSPRKDGEECHSAKPSVEKFLAESSGDIAKELEEAKKVLAEHEIRLAYTIEKEGEAPQLDEGARPQLVVKLYKGSEKYTMYFRLTAGSDVRVFAHPPILPYRELIYHIRGDKYDKQAVGACLGEAVAYILEQG</sequence>
<reference evidence="1 2" key="1">
    <citation type="submission" date="2024-04" db="EMBL/GenBank/DDBJ databases">
        <title>Luteolibacter sp. isolated from soil.</title>
        <authorList>
            <person name="An J."/>
        </authorList>
    </citation>
    <scope>NUCLEOTIDE SEQUENCE [LARGE SCALE GENOMIC DNA]</scope>
    <source>
        <strain evidence="1 2">Y139</strain>
    </source>
</reference>
<dbReference type="Proteomes" id="UP001371305">
    <property type="component" value="Unassembled WGS sequence"/>
</dbReference>